<dbReference type="InterPro" id="IPR045179">
    <property type="entry name" value="YgfZ/GcvT"/>
</dbReference>
<protein>
    <submittedName>
        <fullName evidence="3">Folate-binding protein YgfZ</fullName>
    </submittedName>
</protein>
<dbReference type="PANTHER" id="PTHR22602">
    <property type="entry name" value="TRANSFERASE CAF17, MITOCHONDRIAL-RELATED"/>
    <property type="match status" value="1"/>
</dbReference>
<reference evidence="3 4" key="1">
    <citation type="submission" date="2021-04" db="EMBL/GenBank/DDBJ databases">
        <authorList>
            <person name="Pira H."/>
            <person name="Risdian C."/>
            <person name="Wink J."/>
        </authorList>
    </citation>
    <scope>NUCLEOTIDE SEQUENCE [LARGE SCALE GENOMIC DNA]</scope>
    <source>
        <strain evidence="3 4">WHA3</strain>
    </source>
</reference>
<accession>A0ABS6SG10</accession>
<gene>
    <name evidence="3" type="ORF">KCG44_10390</name>
</gene>
<dbReference type="EMBL" id="JAGSPA010000003">
    <property type="protein sequence ID" value="MBV7257190.1"/>
    <property type="molecule type" value="Genomic_DNA"/>
</dbReference>
<keyword evidence="4" id="KW-1185">Reference proteome</keyword>
<proteinExistence type="predicted"/>
<dbReference type="Pfam" id="PF25455">
    <property type="entry name" value="Beta-barrel_CAF17_C"/>
    <property type="match status" value="1"/>
</dbReference>
<dbReference type="InterPro" id="IPR057460">
    <property type="entry name" value="CAF17_C"/>
</dbReference>
<dbReference type="RefSeq" id="WP_218446018.1">
    <property type="nucleotide sequence ID" value="NZ_JAGSPA010000003.1"/>
</dbReference>
<name>A0ABS6SG10_9SPHN</name>
<keyword evidence="1" id="KW-0809">Transit peptide</keyword>
<dbReference type="InterPro" id="IPR017703">
    <property type="entry name" value="YgfZ/GCV_T_CS"/>
</dbReference>
<evidence type="ECO:0000313" key="3">
    <source>
        <dbReference type="EMBL" id="MBV7257190.1"/>
    </source>
</evidence>
<organism evidence="3 4">
    <name type="scientific">Pacificimonas pallii</name>
    <dbReference type="NCBI Taxonomy" id="2827236"/>
    <lineage>
        <taxon>Bacteria</taxon>
        <taxon>Pseudomonadati</taxon>
        <taxon>Pseudomonadota</taxon>
        <taxon>Alphaproteobacteria</taxon>
        <taxon>Sphingomonadales</taxon>
        <taxon>Sphingosinicellaceae</taxon>
        <taxon>Pacificimonas</taxon>
    </lineage>
</organism>
<feature type="domain" description="CAF17 C-terminal" evidence="2">
    <location>
        <begin position="191"/>
        <end position="260"/>
    </location>
</feature>
<dbReference type="PANTHER" id="PTHR22602:SF0">
    <property type="entry name" value="TRANSFERASE CAF17, MITOCHONDRIAL-RELATED"/>
    <property type="match status" value="1"/>
</dbReference>
<evidence type="ECO:0000256" key="1">
    <source>
        <dbReference type="ARBA" id="ARBA00022946"/>
    </source>
</evidence>
<dbReference type="NCBIfam" id="TIGR03317">
    <property type="entry name" value="ygfZ_signature"/>
    <property type="match status" value="1"/>
</dbReference>
<sequence length="265" mass="28793">MRLHAPEGAEGSLAAFLNGLVTTDVTKVTSGHSLWAGLLSAQGKYLADMFIFAGGQGGVGEELLLDLPAQRYDAAMAALKRYRLRQKIDIGDSRQQMFAGWGDPLLVRPDDPRSPALGKRWHAAVETVTGELADYHAHRIATGIPDSVDFEADRLMWLESGADLLNGVDFTKGCFVGQENTARMNYRGKVRKRILPVTLSGAPEDETEIVAQGKAAGTLTSAAEVDGEWLGMAHLRLEMSDAPLTLGDHDVDVRWPDWLPREGKG</sequence>
<comment type="caution">
    <text evidence="3">The sequence shown here is derived from an EMBL/GenBank/DDBJ whole genome shotgun (WGS) entry which is preliminary data.</text>
</comment>
<evidence type="ECO:0000259" key="2">
    <source>
        <dbReference type="Pfam" id="PF25455"/>
    </source>
</evidence>
<evidence type="ECO:0000313" key="4">
    <source>
        <dbReference type="Proteomes" id="UP000722336"/>
    </source>
</evidence>
<dbReference type="Proteomes" id="UP000722336">
    <property type="component" value="Unassembled WGS sequence"/>
</dbReference>